<evidence type="ECO:0000259" key="1">
    <source>
        <dbReference type="Pfam" id="PF13966"/>
    </source>
</evidence>
<proteinExistence type="predicted"/>
<protein>
    <recommendedName>
        <fullName evidence="1">Reverse transcriptase zinc-binding domain-containing protein</fullName>
    </recommendedName>
</protein>
<sequence length="174" mass="20178">MPIPNGLSWSLKKIWQQRETLSSSGDLQQFVTAGRFKIKRMYNHLRQQGESDRLATKERLRRWNVIADSVCCLCHSTDESRDHLFFACSFVADIWNQVLQRSGIHRTVGAWNDEVQWVQKASRSTRSNARMCNSLFCETVYSIWLARNSKVFSNQLDSSLSIVNRILFRVACNS</sequence>
<dbReference type="RefSeq" id="XP_056685876.1">
    <property type="nucleotide sequence ID" value="XM_056829898.1"/>
</dbReference>
<dbReference type="Proteomes" id="UP000813463">
    <property type="component" value="Chromosome 5"/>
</dbReference>
<reference evidence="2" key="1">
    <citation type="journal article" date="2021" name="Nat. Commun.">
        <title>Genomic analyses provide insights into spinach domestication and the genetic basis of agronomic traits.</title>
        <authorList>
            <person name="Cai X."/>
            <person name="Sun X."/>
            <person name="Xu C."/>
            <person name="Sun H."/>
            <person name="Wang X."/>
            <person name="Ge C."/>
            <person name="Zhang Z."/>
            <person name="Wang Q."/>
            <person name="Fei Z."/>
            <person name="Jiao C."/>
            <person name="Wang Q."/>
        </authorList>
    </citation>
    <scope>NUCLEOTIDE SEQUENCE [LARGE SCALE GENOMIC DNA]</scope>
    <source>
        <strain evidence="2">cv. Varoflay</strain>
    </source>
</reference>
<organism evidence="2 3">
    <name type="scientific">Spinacia oleracea</name>
    <name type="common">Spinach</name>
    <dbReference type="NCBI Taxonomy" id="3562"/>
    <lineage>
        <taxon>Eukaryota</taxon>
        <taxon>Viridiplantae</taxon>
        <taxon>Streptophyta</taxon>
        <taxon>Embryophyta</taxon>
        <taxon>Tracheophyta</taxon>
        <taxon>Spermatophyta</taxon>
        <taxon>Magnoliopsida</taxon>
        <taxon>eudicotyledons</taxon>
        <taxon>Gunneridae</taxon>
        <taxon>Pentapetalae</taxon>
        <taxon>Caryophyllales</taxon>
        <taxon>Chenopodiaceae</taxon>
        <taxon>Chenopodioideae</taxon>
        <taxon>Anserineae</taxon>
        <taxon>Spinacia</taxon>
    </lineage>
</organism>
<feature type="domain" description="Reverse transcriptase zinc-binding" evidence="1">
    <location>
        <begin position="49"/>
        <end position="95"/>
    </location>
</feature>
<evidence type="ECO:0000313" key="2">
    <source>
        <dbReference type="Proteomes" id="UP000813463"/>
    </source>
</evidence>
<reference evidence="3" key="2">
    <citation type="submission" date="2025-08" db="UniProtKB">
        <authorList>
            <consortium name="RefSeq"/>
        </authorList>
    </citation>
    <scope>IDENTIFICATION</scope>
    <source>
        <tissue evidence="3">Leaf</tissue>
    </source>
</reference>
<accession>A0ABM3QR87</accession>
<dbReference type="PANTHER" id="PTHR33116">
    <property type="entry name" value="REVERSE TRANSCRIPTASE ZINC-BINDING DOMAIN-CONTAINING PROTEIN-RELATED-RELATED"/>
    <property type="match status" value="1"/>
</dbReference>
<gene>
    <name evidence="3" type="primary">LOC130461717</name>
</gene>
<dbReference type="Pfam" id="PF13966">
    <property type="entry name" value="zf-RVT"/>
    <property type="match status" value="1"/>
</dbReference>
<keyword evidence="2" id="KW-1185">Reference proteome</keyword>
<dbReference type="GeneID" id="130461717"/>
<dbReference type="InterPro" id="IPR026960">
    <property type="entry name" value="RVT-Znf"/>
</dbReference>
<dbReference type="PANTHER" id="PTHR33116:SF84">
    <property type="entry name" value="RNA-DIRECTED DNA POLYMERASE"/>
    <property type="match status" value="1"/>
</dbReference>
<evidence type="ECO:0000313" key="3">
    <source>
        <dbReference type="RefSeq" id="XP_056685876.1"/>
    </source>
</evidence>
<name>A0ABM3QR87_SPIOL</name>